<accession>A0ACC0A816</accession>
<organism evidence="1 2">
    <name type="scientific">Catharanthus roseus</name>
    <name type="common">Madagascar periwinkle</name>
    <name type="synonym">Vinca rosea</name>
    <dbReference type="NCBI Taxonomy" id="4058"/>
    <lineage>
        <taxon>Eukaryota</taxon>
        <taxon>Viridiplantae</taxon>
        <taxon>Streptophyta</taxon>
        <taxon>Embryophyta</taxon>
        <taxon>Tracheophyta</taxon>
        <taxon>Spermatophyta</taxon>
        <taxon>Magnoliopsida</taxon>
        <taxon>eudicotyledons</taxon>
        <taxon>Gunneridae</taxon>
        <taxon>Pentapetalae</taxon>
        <taxon>asterids</taxon>
        <taxon>lamiids</taxon>
        <taxon>Gentianales</taxon>
        <taxon>Apocynaceae</taxon>
        <taxon>Rauvolfioideae</taxon>
        <taxon>Vinceae</taxon>
        <taxon>Catharanthinae</taxon>
        <taxon>Catharanthus</taxon>
    </lineage>
</organism>
<dbReference type="EMBL" id="CM044706">
    <property type="protein sequence ID" value="KAI5656148.1"/>
    <property type="molecule type" value="Genomic_DNA"/>
</dbReference>
<evidence type="ECO:0000313" key="1">
    <source>
        <dbReference type="EMBL" id="KAI5656148.1"/>
    </source>
</evidence>
<keyword evidence="2" id="KW-1185">Reference proteome</keyword>
<gene>
    <name evidence="1" type="ORF">M9H77_24941</name>
</gene>
<evidence type="ECO:0000313" key="2">
    <source>
        <dbReference type="Proteomes" id="UP001060085"/>
    </source>
</evidence>
<dbReference type="Proteomes" id="UP001060085">
    <property type="component" value="Linkage Group LG06"/>
</dbReference>
<reference evidence="2" key="1">
    <citation type="journal article" date="2023" name="Nat. Plants">
        <title>Single-cell RNA sequencing provides a high-resolution roadmap for understanding the multicellular compartmentation of specialized metabolism.</title>
        <authorList>
            <person name="Sun S."/>
            <person name="Shen X."/>
            <person name="Li Y."/>
            <person name="Li Y."/>
            <person name="Wang S."/>
            <person name="Li R."/>
            <person name="Zhang H."/>
            <person name="Shen G."/>
            <person name="Guo B."/>
            <person name="Wei J."/>
            <person name="Xu J."/>
            <person name="St-Pierre B."/>
            <person name="Chen S."/>
            <person name="Sun C."/>
        </authorList>
    </citation>
    <scope>NUCLEOTIDE SEQUENCE [LARGE SCALE GENOMIC DNA]</scope>
</reference>
<protein>
    <submittedName>
        <fullName evidence="1">Uncharacterized protein</fullName>
    </submittedName>
</protein>
<comment type="caution">
    <text evidence="1">The sequence shown here is derived from an EMBL/GenBank/DDBJ whole genome shotgun (WGS) entry which is preliminary data.</text>
</comment>
<proteinExistence type="predicted"/>
<sequence>MGQSSSSIGSISAAQREAESLAASTGALPTLQKAFSLLSDPQTNGIPLISLQKCFALTIENPRSATVEENWVPKGFNELLGEVGSSIVEQFFSTGKDVLDWVEFLKGYTKCCGRTVASTSFNNLFKVFAKANEKAGFPVQLQFDSNEDDSKVNGLLYAIDLIKLLWMCAILSWDSRKLKDHINTGIYGLPDIDHLVLSAVESCAELAEELDIWNNKVSELNVQLKAEKIHMWALKTVPCLAECLAHFVYTRLIYLTNQREKLEDLCFSVRISPAAICNDNLLSCGRAWAISLTLRSSITEEVSKVCFSSDADETSENLLYRSSFHGKGMNRFWSHVEGYNGPMLMLIAASEINSDTNRWIIGALTHQGFENRDTFYGGSGSLYSISPVFNVFSSLGKEKNFVYSHLHPTGKIYEAHPKPVGIAFGGSLGNERIFLDEDFAKVTLHHHAYDKTYQHGSLVPSQGFLPLEGKVIEVEVWGLGGKAPKEVQNAFKKREELFTEQRRKVDLKTFGNWEDSPEKMMMDMIADPNAVRREER</sequence>
<name>A0ACC0A816_CATRO</name>